<reference evidence="4" key="1">
    <citation type="journal article" date="2002" name="Science">
        <title>The draft genome of Ciona intestinalis: insights into chordate and vertebrate origins.</title>
        <authorList>
            <person name="Dehal P."/>
            <person name="Satou Y."/>
            <person name="Campbell R.K."/>
            <person name="Chapman J."/>
            <person name="Degnan B."/>
            <person name="De Tomaso A."/>
            <person name="Davidson B."/>
            <person name="Di Gregorio A."/>
            <person name="Gelpke M."/>
            <person name="Goodstein D.M."/>
            <person name="Harafuji N."/>
            <person name="Hastings K.E."/>
            <person name="Ho I."/>
            <person name="Hotta K."/>
            <person name="Huang W."/>
            <person name="Kawashima T."/>
            <person name="Lemaire P."/>
            <person name="Martinez D."/>
            <person name="Meinertzhagen I.A."/>
            <person name="Necula S."/>
            <person name="Nonaka M."/>
            <person name="Putnam N."/>
            <person name="Rash S."/>
            <person name="Saiga H."/>
            <person name="Satake M."/>
            <person name="Terry A."/>
            <person name="Yamada L."/>
            <person name="Wang H.G."/>
            <person name="Awazu S."/>
            <person name="Azumi K."/>
            <person name="Boore J."/>
            <person name="Branno M."/>
            <person name="Chin-Bow S."/>
            <person name="DeSantis R."/>
            <person name="Doyle S."/>
            <person name="Francino P."/>
            <person name="Keys D.N."/>
            <person name="Haga S."/>
            <person name="Hayashi H."/>
            <person name="Hino K."/>
            <person name="Imai K.S."/>
            <person name="Inaba K."/>
            <person name="Kano S."/>
            <person name="Kobayashi K."/>
            <person name="Kobayashi M."/>
            <person name="Lee B.I."/>
            <person name="Makabe K.W."/>
            <person name="Manohar C."/>
            <person name="Matassi G."/>
            <person name="Medina M."/>
            <person name="Mochizuki Y."/>
            <person name="Mount S."/>
            <person name="Morishita T."/>
            <person name="Miura S."/>
            <person name="Nakayama A."/>
            <person name="Nishizaka S."/>
            <person name="Nomoto H."/>
            <person name="Ohta F."/>
            <person name="Oishi K."/>
            <person name="Rigoutsos I."/>
            <person name="Sano M."/>
            <person name="Sasaki A."/>
            <person name="Sasakura Y."/>
            <person name="Shoguchi E."/>
            <person name="Shin-i T."/>
            <person name="Spagnuolo A."/>
            <person name="Stainier D."/>
            <person name="Suzuki M.M."/>
            <person name="Tassy O."/>
            <person name="Takatori N."/>
            <person name="Tokuoka M."/>
            <person name="Yagi K."/>
            <person name="Yoshizaki F."/>
            <person name="Wada S."/>
            <person name="Zhang C."/>
            <person name="Hyatt P.D."/>
            <person name="Larimer F."/>
            <person name="Detter C."/>
            <person name="Doggett N."/>
            <person name="Glavina T."/>
            <person name="Hawkins T."/>
            <person name="Richardson P."/>
            <person name="Lucas S."/>
            <person name="Kohara Y."/>
            <person name="Levine M."/>
            <person name="Satoh N."/>
            <person name="Rokhsar D.S."/>
        </authorList>
    </citation>
    <scope>NUCLEOTIDE SEQUENCE [LARGE SCALE GENOMIC DNA]</scope>
</reference>
<organism evidence="3 4">
    <name type="scientific">Ciona intestinalis</name>
    <name type="common">Transparent sea squirt</name>
    <name type="synonym">Ascidia intestinalis</name>
    <dbReference type="NCBI Taxonomy" id="7719"/>
    <lineage>
        <taxon>Eukaryota</taxon>
        <taxon>Metazoa</taxon>
        <taxon>Chordata</taxon>
        <taxon>Tunicata</taxon>
        <taxon>Ascidiacea</taxon>
        <taxon>Phlebobranchia</taxon>
        <taxon>Cionidae</taxon>
        <taxon>Ciona</taxon>
    </lineage>
</organism>
<dbReference type="AlphaFoldDB" id="F6V7V1"/>
<dbReference type="SMART" id="SM00609">
    <property type="entry name" value="VIT"/>
    <property type="match status" value="1"/>
</dbReference>
<dbReference type="Pfam" id="PF08487">
    <property type="entry name" value="VIT"/>
    <property type="match status" value="1"/>
</dbReference>
<dbReference type="InParanoid" id="F6V7V1"/>
<dbReference type="EMBL" id="EAAA01002308">
    <property type="status" value="NOT_ANNOTATED_CDS"/>
    <property type="molecule type" value="Genomic_DNA"/>
</dbReference>
<dbReference type="InterPro" id="IPR031273">
    <property type="entry name" value="PARP4"/>
</dbReference>
<dbReference type="Gene3D" id="3.40.50.410">
    <property type="entry name" value="von Willebrand factor, type A domain"/>
    <property type="match status" value="1"/>
</dbReference>
<dbReference type="Proteomes" id="UP000008144">
    <property type="component" value="Chromosome 6"/>
</dbReference>
<dbReference type="InterPro" id="IPR013694">
    <property type="entry name" value="VIT"/>
</dbReference>
<evidence type="ECO:0000259" key="2">
    <source>
        <dbReference type="PROSITE" id="PS51468"/>
    </source>
</evidence>
<feature type="domain" description="VWFA" evidence="1">
    <location>
        <begin position="250"/>
        <end position="439"/>
    </location>
</feature>
<dbReference type="GO" id="GO:0003950">
    <property type="term" value="F:NAD+ poly-ADP-ribosyltransferase activity"/>
    <property type="evidence" value="ECO:0007669"/>
    <property type="project" value="InterPro"/>
</dbReference>
<dbReference type="OMA" id="SPYGINC"/>
<dbReference type="STRING" id="7719.ENSCINP00000012041"/>
<dbReference type="PROSITE" id="PS51468">
    <property type="entry name" value="VIT"/>
    <property type="match status" value="1"/>
</dbReference>
<dbReference type="Pfam" id="PF13768">
    <property type="entry name" value="VWA_3"/>
    <property type="match status" value="1"/>
</dbReference>
<dbReference type="Ensembl" id="ENSCINT00000012041.3">
    <property type="protein sequence ID" value="ENSCINP00000012041.3"/>
    <property type="gene ID" value="ENSCING00000005839.3"/>
</dbReference>
<dbReference type="InterPro" id="IPR002035">
    <property type="entry name" value="VWF_A"/>
</dbReference>
<dbReference type="PROSITE" id="PS50234">
    <property type="entry name" value="VWFA"/>
    <property type="match status" value="1"/>
</dbReference>
<proteinExistence type="predicted"/>
<name>F6V7V1_CIOIN</name>
<dbReference type="PANTHER" id="PTHR46530">
    <property type="entry name" value="PROTEIN MONO-ADP-RIBOSYLTRANSFERASE PARP4"/>
    <property type="match status" value="1"/>
</dbReference>
<reference evidence="3" key="3">
    <citation type="submission" date="2025-08" db="UniProtKB">
        <authorList>
            <consortium name="Ensembl"/>
        </authorList>
    </citation>
    <scope>IDENTIFICATION</scope>
</reference>
<keyword evidence="4" id="KW-1185">Reference proteome</keyword>
<dbReference type="GeneTree" id="ENSGT00940000160555"/>
<sequence length="513" mass="56947">SKMIDMVAEVVVLQQYTNTSTATFEAKYVFPLDDSAAVCGFEAFINGKHVIGKVKEKEVAHKEYKEAVAAGHGAYLMDEERADVFTISIGNLPPKAKVVIKITYVAELSMVSNNGLESIQFKLPGSIAPNVRENTLIKGPVTQYAVDRVTVQESAVRKSSLVLSIEMPFSIRKLECTTHKVLIKQTDTKATIRLANNEQLGGGGFNFLVGLAEVHVPRMWVEEDDDGVGGQACMLAFYPEFEVEPVTNYRAIILIDMSQSMKGEGGKLETYSKKISLMILKQLPKNCLVNIVKFGSSYQELFVYEQVLSENVVWEKSVEFIQSCYANMGASEVWRPLTSLSWVNDYEGTDRLSNIFLVSDGQLGEEKRTLDVAAMLGGGRKSRVFTFSLGTTANQYLLKKISRSSGGSHEHFAFDAKSKWERKVSQQLEKAQQPVLTDIKVNWKTYNENEETQVSSALPKQAPEYISSLFNQSRVVVYGFVPHCRQAELSAKICGKEISTVVSVSELSVTKGK</sequence>
<feature type="domain" description="VIT" evidence="2">
    <location>
        <begin position="1"/>
        <end position="106"/>
    </location>
</feature>
<protein>
    <recommendedName>
        <fullName evidence="5">VIT domain-containing protein</fullName>
    </recommendedName>
</protein>
<dbReference type="SUPFAM" id="SSF53300">
    <property type="entry name" value="vWA-like"/>
    <property type="match status" value="1"/>
</dbReference>
<evidence type="ECO:0000313" key="4">
    <source>
        <dbReference type="Proteomes" id="UP000008144"/>
    </source>
</evidence>
<evidence type="ECO:0000313" key="3">
    <source>
        <dbReference type="Ensembl" id="ENSCINP00000012041.3"/>
    </source>
</evidence>
<accession>F6V7V1</accession>
<dbReference type="HOGENOM" id="CLU_544640_0_0_1"/>
<dbReference type="InterPro" id="IPR036465">
    <property type="entry name" value="vWFA_dom_sf"/>
</dbReference>
<evidence type="ECO:0008006" key="5">
    <source>
        <dbReference type="Google" id="ProtNLM"/>
    </source>
</evidence>
<dbReference type="PANTHER" id="PTHR46530:SF1">
    <property type="entry name" value="PROTEIN MONO-ADP-RIBOSYLTRANSFERASE PARP4"/>
    <property type="match status" value="1"/>
</dbReference>
<reference evidence="3" key="4">
    <citation type="submission" date="2025-09" db="UniProtKB">
        <authorList>
            <consortium name="Ensembl"/>
        </authorList>
    </citation>
    <scope>IDENTIFICATION</scope>
</reference>
<evidence type="ECO:0000259" key="1">
    <source>
        <dbReference type="PROSITE" id="PS50234"/>
    </source>
</evidence>
<reference evidence="3" key="2">
    <citation type="journal article" date="2008" name="Genome Biol.">
        <title>Improved genome assembly and evidence-based global gene model set for the chordate Ciona intestinalis: new insight into intron and operon populations.</title>
        <authorList>
            <person name="Satou Y."/>
            <person name="Mineta K."/>
            <person name="Ogasawara M."/>
            <person name="Sasakura Y."/>
            <person name="Shoguchi E."/>
            <person name="Ueno K."/>
            <person name="Yamada L."/>
            <person name="Matsumoto J."/>
            <person name="Wasserscheid J."/>
            <person name="Dewar K."/>
            <person name="Wiley G.B."/>
            <person name="Macmil S.L."/>
            <person name="Roe B.A."/>
            <person name="Zeller R.W."/>
            <person name="Hastings K.E."/>
            <person name="Lemaire P."/>
            <person name="Lindquist E."/>
            <person name="Endo T."/>
            <person name="Hotta K."/>
            <person name="Inaba K."/>
        </authorList>
    </citation>
    <scope>NUCLEOTIDE SEQUENCE [LARGE SCALE GENOMIC DNA]</scope>
    <source>
        <strain evidence="3">wild type</strain>
    </source>
</reference>